<accession>A0A8G0ZZS4</accession>
<evidence type="ECO:0000313" key="1">
    <source>
        <dbReference type="EMBL" id="QYZ72195.1"/>
    </source>
</evidence>
<geneLocation type="plasmid" evidence="1 2">
    <name>unnamed2</name>
</geneLocation>
<keyword evidence="1" id="KW-0614">Plasmid</keyword>
<organism evidence="1 2">
    <name type="scientific">Neotabrizicola shimadae</name>
    <dbReference type="NCBI Taxonomy" id="2807096"/>
    <lineage>
        <taxon>Bacteria</taxon>
        <taxon>Pseudomonadati</taxon>
        <taxon>Pseudomonadota</taxon>
        <taxon>Alphaproteobacteria</taxon>
        <taxon>Rhodobacterales</taxon>
        <taxon>Paracoccaceae</taxon>
        <taxon>Neotabrizicola</taxon>
    </lineage>
</organism>
<gene>
    <name evidence="1" type="ORF">JO391_21055</name>
</gene>
<sequence length="50" mass="5214">MTGFVQKTYRGGGVWGAKLRLEPMTGVISKCDDPATDIRVTGTGSPGITS</sequence>
<dbReference type="AlphaFoldDB" id="A0A8G0ZZS4"/>
<name>A0A8G0ZZS4_9RHOB</name>
<dbReference type="EMBL" id="CP069372">
    <property type="protein sequence ID" value="QYZ72195.1"/>
    <property type="molecule type" value="Genomic_DNA"/>
</dbReference>
<protein>
    <submittedName>
        <fullName evidence="1">Uncharacterized protein</fullName>
    </submittedName>
</protein>
<dbReference type="Proteomes" id="UP000826300">
    <property type="component" value="Plasmid unnamed2"/>
</dbReference>
<evidence type="ECO:0000313" key="2">
    <source>
        <dbReference type="Proteomes" id="UP000826300"/>
    </source>
</evidence>
<dbReference type="RefSeq" id="WP_220664774.1">
    <property type="nucleotide sequence ID" value="NZ_CP069372.1"/>
</dbReference>
<keyword evidence="2" id="KW-1185">Reference proteome</keyword>
<reference evidence="1" key="1">
    <citation type="submission" date="2021-02" db="EMBL/GenBank/DDBJ databases">
        <title>Rhodobacter shimadae sp. nov., an aerobic anoxygenic phototrophic bacterium isolated from a hot spring.</title>
        <authorList>
            <person name="Muramatsu S."/>
            <person name="Haruta S."/>
            <person name="Hirose S."/>
            <person name="Hanada S."/>
        </authorList>
    </citation>
    <scope>NUCLEOTIDE SEQUENCE</scope>
    <source>
        <strain evidence="1">N10</strain>
        <plasmid evidence="1">unnamed2</plasmid>
    </source>
</reference>
<dbReference type="KEGG" id="nsm:JO391_21055"/>
<proteinExistence type="predicted"/>